<name>A0A4Y2GCD9_ARAVE</name>
<evidence type="ECO:0000313" key="2">
    <source>
        <dbReference type="EMBL" id="GBM50385.1"/>
    </source>
</evidence>
<sequence length="143" mass="16456">MFQTKSPVTDQLAKRDTTKRIPKNLQRPISFLKKTLMSAHSWQRKREEGTNSRQTFHNLPKVVMISSHLPGNEILFVIGDGAFPSSFKRLCDSNKHICGYIGSPIHYANSSPLTLFYRFKTPSTIHKVSVFESWFQISIQEKD</sequence>
<reference evidence="2 3" key="1">
    <citation type="journal article" date="2019" name="Sci. Rep.">
        <title>Orb-weaving spider Araneus ventricosus genome elucidates the spidroin gene catalogue.</title>
        <authorList>
            <person name="Kono N."/>
            <person name="Nakamura H."/>
            <person name="Ohtoshi R."/>
            <person name="Moran D.A.P."/>
            <person name="Shinohara A."/>
            <person name="Yoshida Y."/>
            <person name="Fujiwara M."/>
            <person name="Mori M."/>
            <person name="Tomita M."/>
            <person name="Arakawa K."/>
        </authorList>
    </citation>
    <scope>NUCLEOTIDE SEQUENCE [LARGE SCALE GENOMIC DNA]</scope>
</reference>
<protein>
    <submittedName>
        <fullName evidence="2">Uncharacterized protein</fullName>
    </submittedName>
</protein>
<keyword evidence="3" id="KW-1185">Reference proteome</keyword>
<dbReference type="Proteomes" id="UP000499080">
    <property type="component" value="Unassembled WGS sequence"/>
</dbReference>
<feature type="region of interest" description="Disordered" evidence="1">
    <location>
        <begin position="1"/>
        <end position="20"/>
    </location>
</feature>
<gene>
    <name evidence="2" type="ORF">AVEN_97209_1</name>
</gene>
<evidence type="ECO:0000313" key="3">
    <source>
        <dbReference type="Proteomes" id="UP000499080"/>
    </source>
</evidence>
<dbReference type="AlphaFoldDB" id="A0A4Y2GCD9"/>
<comment type="caution">
    <text evidence="2">The sequence shown here is derived from an EMBL/GenBank/DDBJ whole genome shotgun (WGS) entry which is preliminary data.</text>
</comment>
<proteinExistence type="predicted"/>
<dbReference type="EMBL" id="BGPR01001297">
    <property type="protein sequence ID" value="GBM50385.1"/>
    <property type="molecule type" value="Genomic_DNA"/>
</dbReference>
<organism evidence="2 3">
    <name type="scientific">Araneus ventricosus</name>
    <name type="common">Orbweaver spider</name>
    <name type="synonym">Epeira ventricosa</name>
    <dbReference type="NCBI Taxonomy" id="182803"/>
    <lineage>
        <taxon>Eukaryota</taxon>
        <taxon>Metazoa</taxon>
        <taxon>Ecdysozoa</taxon>
        <taxon>Arthropoda</taxon>
        <taxon>Chelicerata</taxon>
        <taxon>Arachnida</taxon>
        <taxon>Araneae</taxon>
        <taxon>Araneomorphae</taxon>
        <taxon>Entelegynae</taxon>
        <taxon>Araneoidea</taxon>
        <taxon>Araneidae</taxon>
        <taxon>Araneus</taxon>
    </lineage>
</organism>
<evidence type="ECO:0000256" key="1">
    <source>
        <dbReference type="SAM" id="MobiDB-lite"/>
    </source>
</evidence>
<accession>A0A4Y2GCD9</accession>